<evidence type="ECO:0000313" key="1">
    <source>
        <dbReference type="EMBL" id="XBS49583.1"/>
    </source>
</evidence>
<proteinExistence type="predicted"/>
<reference evidence="1" key="1">
    <citation type="submission" date="2024-05" db="EMBL/GenBank/DDBJ databases">
        <authorList>
            <person name="Badawy S."/>
            <person name="Skurnik M."/>
        </authorList>
    </citation>
    <scope>NUCLEOTIDE SEQUENCE</scope>
</reference>
<name>A0AAU7PH86_9CAUD</name>
<organism evidence="1">
    <name type="scientific">Escherichia phage fEgEco12</name>
    <dbReference type="NCBI Taxonomy" id="3158837"/>
    <lineage>
        <taxon>Viruses</taxon>
        <taxon>Duplodnaviria</taxon>
        <taxon>Heunggongvirae</taxon>
        <taxon>Uroviricota</taxon>
        <taxon>Caudoviricetes</taxon>
    </lineage>
</organism>
<accession>A0AAU7PH86</accession>
<dbReference type="EMBL" id="PP777464">
    <property type="protein sequence ID" value="XBS49583.1"/>
    <property type="molecule type" value="Genomic_DNA"/>
</dbReference>
<protein>
    <submittedName>
        <fullName evidence="1">Uncharacterized protein</fullName>
    </submittedName>
</protein>
<sequence length="135" mass="15491">MVKILSDNAVDIVIDVLENSNTFEKKHSTVYFGKDCWLSYISDKSFVIRVETGDIGFTVHAAHTKTDKQITVIADTPSIWDRIDDCEHYTSTFYDTEEEHFMDSTVKELAIPFKLMKAARDFILKYKKIGVDDAI</sequence>